<name>A0A5N5CWC5_9PEZI</name>
<evidence type="ECO:0000313" key="4">
    <source>
        <dbReference type="EMBL" id="KAB2569669.1"/>
    </source>
</evidence>
<keyword evidence="1" id="KW-0808">Transferase</keyword>
<comment type="caution">
    <text evidence="4">The sequence shown here is derived from an EMBL/GenBank/DDBJ whole genome shotgun (WGS) entry which is preliminary data.</text>
</comment>
<evidence type="ECO:0000259" key="3">
    <source>
        <dbReference type="Pfam" id="PF05183"/>
    </source>
</evidence>
<dbReference type="InterPro" id="IPR057596">
    <property type="entry name" value="RDRP_core"/>
</dbReference>
<dbReference type="OrthoDB" id="10055769at2759"/>
<dbReference type="InterPro" id="IPR007855">
    <property type="entry name" value="RDRP"/>
</dbReference>
<feature type="domain" description="RDRP core" evidence="3">
    <location>
        <begin position="4"/>
        <end position="603"/>
    </location>
</feature>
<evidence type="ECO:0000256" key="1">
    <source>
        <dbReference type="RuleBase" id="RU363098"/>
    </source>
</evidence>
<proteinExistence type="inferred from homology"/>
<keyword evidence="1" id="KW-0694">RNA-binding</keyword>
<dbReference type="EC" id="2.7.7.48" evidence="1"/>
<dbReference type="Pfam" id="PF05183">
    <property type="entry name" value="RdRP"/>
    <property type="match status" value="1"/>
</dbReference>
<dbReference type="PANTHER" id="PTHR23079">
    <property type="entry name" value="RNA-DEPENDENT RNA POLYMERASE"/>
    <property type="match status" value="1"/>
</dbReference>
<dbReference type="GO" id="GO:0030422">
    <property type="term" value="P:siRNA processing"/>
    <property type="evidence" value="ECO:0007669"/>
    <property type="project" value="TreeGrafter"/>
</dbReference>
<keyword evidence="1" id="KW-0548">Nucleotidyltransferase</keyword>
<dbReference type="GO" id="GO:0003723">
    <property type="term" value="F:RNA binding"/>
    <property type="evidence" value="ECO:0007669"/>
    <property type="project" value="UniProtKB-KW"/>
</dbReference>
<feature type="compositionally biased region" description="Basic and acidic residues" evidence="2">
    <location>
        <begin position="560"/>
        <end position="573"/>
    </location>
</feature>
<dbReference type="GO" id="GO:0031380">
    <property type="term" value="C:nuclear RNA-directed RNA polymerase complex"/>
    <property type="evidence" value="ECO:0007669"/>
    <property type="project" value="TreeGrafter"/>
</dbReference>
<keyword evidence="1 4" id="KW-0696">RNA-directed RNA polymerase</keyword>
<feature type="region of interest" description="Disordered" evidence="2">
    <location>
        <begin position="808"/>
        <end position="873"/>
    </location>
</feature>
<feature type="compositionally biased region" description="Basic and acidic residues" evidence="2">
    <location>
        <begin position="829"/>
        <end position="855"/>
    </location>
</feature>
<organism evidence="4 5">
    <name type="scientific">Lasiodiplodia theobromae</name>
    <dbReference type="NCBI Taxonomy" id="45133"/>
    <lineage>
        <taxon>Eukaryota</taxon>
        <taxon>Fungi</taxon>
        <taxon>Dikarya</taxon>
        <taxon>Ascomycota</taxon>
        <taxon>Pezizomycotina</taxon>
        <taxon>Dothideomycetes</taxon>
        <taxon>Dothideomycetes incertae sedis</taxon>
        <taxon>Botryosphaeriales</taxon>
        <taxon>Botryosphaeriaceae</taxon>
        <taxon>Lasiodiplodia</taxon>
    </lineage>
</organism>
<dbReference type="PANTHER" id="PTHR23079:SF14">
    <property type="entry name" value="RNA-DEPENDENT RNA POLYMERASE"/>
    <property type="match status" value="1"/>
</dbReference>
<dbReference type="Proteomes" id="UP000325902">
    <property type="component" value="Unassembled WGS sequence"/>
</dbReference>
<feature type="compositionally biased region" description="Basic residues" evidence="2">
    <location>
        <begin position="574"/>
        <end position="587"/>
    </location>
</feature>
<keyword evidence="5" id="KW-1185">Reference proteome</keyword>
<dbReference type="EMBL" id="VCHE01000177">
    <property type="protein sequence ID" value="KAB2569669.1"/>
    <property type="molecule type" value="Genomic_DNA"/>
</dbReference>
<evidence type="ECO:0000256" key="2">
    <source>
        <dbReference type="SAM" id="MobiDB-lite"/>
    </source>
</evidence>
<comment type="catalytic activity">
    <reaction evidence="1">
        <text>RNA(n) + a ribonucleoside 5'-triphosphate = RNA(n+1) + diphosphate</text>
        <dbReference type="Rhea" id="RHEA:21248"/>
        <dbReference type="Rhea" id="RHEA-COMP:14527"/>
        <dbReference type="Rhea" id="RHEA-COMP:17342"/>
        <dbReference type="ChEBI" id="CHEBI:33019"/>
        <dbReference type="ChEBI" id="CHEBI:61557"/>
        <dbReference type="ChEBI" id="CHEBI:140395"/>
        <dbReference type="EC" id="2.7.7.48"/>
    </reaction>
</comment>
<gene>
    <name evidence="4" type="primary">rdp1_1</name>
    <name evidence="4" type="ORF">DBV05_g11659</name>
</gene>
<reference evidence="4 5" key="1">
    <citation type="journal article" date="2019" name="Sci. Rep.">
        <title>A multi-omics analysis of the grapevine pathogen Lasiodiplodia theobromae reveals that temperature affects the expression of virulence- and pathogenicity-related genes.</title>
        <authorList>
            <person name="Felix C."/>
            <person name="Meneses R."/>
            <person name="Goncalves M.F.M."/>
            <person name="Tilleman L."/>
            <person name="Duarte A.S."/>
            <person name="Jorrin-Novo J.V."/>
            <person name="Van de Peer Y."/>
            <person name="Deforce D."/>
            <person name="Van Nieuwerburgh F."/>
            <person name="Esteves A.C."/>
            <person name="Alves A."/>
        </authorList>
    </citation>
    <scope>NUCLEOTIDE SEQUENCE [LARGE SCALE GENOMIC DNA]</scope>
    <source>
        <strain evidence="4 5">LA-SOL3</strain>
    </source>
</reference>
<dbReference type="GO" id="GO:0003968">
    <property type="term" value="F:RNA-directed RNA polymerase activity"/>
    <property type="evidence" value="ECO:0007669"/>
    <property type="project" value="UniProtKB-KW"/>
</dbReference>
<dbReference type="AlphaFoldDB" id="A0A5N5CWC5"/>
<evidence type="ECO:0000313" key="5">
    <source>
        <dbReference type="Proteomes" id="UP000325902"/>
    </source>
</evidence>
<accession>A0A5N5CWC5</accession>
<comment type="similarity">
    <text evidence="1">Belongs to the RdRP family.</text>
</comment>
<protein>
    <recommendedName>
        <fullName evidence="1">RNA-dependent RNA polymerase</fullName>
        <ecNumber evidence="1">2.7.7.48</ecNumber>
    </recommendedName>
</protein>
<feature type="region of interest" description="Disordered" evidence="2">
    <location>
        <begin position="560"/>
        <end position="587"/>
    </location>
</feature>
<sequence length="873" mass="99478">MFRQQEQLRGYRVILFATHGRDIDPTKKRKIRSGTRYRMSVYDLVNWFMPLDLNCDQPYLKVFSRISLGLTTTLSTLTFTPKQVRHVADIKANNEHEDRQFDDNSLDWPRDEKTNRVMNDGCSRISVGAARLIWEGVEGPIPSTFQGRIGGAKGMWMLSTCLDTADPYHSSIWIEVSDSQRKFKPHEDDIESDFDPCRFTFDLHSTTGTAVPSSVYLSFFPILQDRGVPASSLKNLFKGHIDKEREKLLDAIKNPVHLRKWVNEQNSLAEERNRQDDEMTWQGGMPLQLQEKVALLLESGFDTSCAYLTDVTQRLVAKSLRLMRQDVRVPLPRCTYIKGVADPYGILAPGEVHIQFTKSFVDEVSRECLNFLDNRNVLVARNPALRRSDIQKVRATFKIELAHLKDVAVFPTRGSFPLAGKLQGGDYDGDTFWVTWEPDLVQPFKNAPPPLEDPVPEKYCVKVDRRKLGEMLDERRSVGKFLRESFKFRCKPNLLGQATKLHEKVWYHEKSLTSAKAEALVDLHDLLVDYSKNGYEFDDDDFKKFKATFKIPTKIEKPKYEEARQADREEKKVSTKRALARSNSARKHGSYNKDNILDQLYFETLQPHTFETLQILEDHFRATSTTDDPTLEAPFLAEQEEAKDDPVIAEELAALTTEISQIWDDWIGELHRKKSASFSGGLGASFGGGNGASGDFDDAMNDPDRYNAAVERCFPRFHEWTPQFAAQSPVIRRWTKQDPPGALSHWQMLKASALFHIRAKKLREKRRRMGEDGSSAFVFHMAGAELCWIKAHSCGARPMTLKMWQNMKPKKIKPAGLRDGAGRRGGGAAERKKGRDGERRFGTGRMVDDGDGRDGDETEYASAAEEIGEEDDE</sequence>